<dbReference type="AlphaFoldDB" id="A0A7W9AEH4"/>
<dbReference type="PANTHER" id="PTHR13420">
    <property type="entry name" value="UPF0235 PROTEIN C15ORF40"/>
    <property type="match status" value="1"/>
</dbReference>
<reference evidence="3 4" key="1">
    <citation type="submission" date="2020-08" db="EMBL/GenBank/DDBJ databases">
        <title>Genomic Encyclopedia of Type Strains, Phase IV (KMG-IV): sequencing the most valuable type-strain genomes for metagenomic binning, comparative biology and taxonomic classification.</title>
        <authorList>
            <person name="Goeker M."/>
        </authorList>
    </citation>
    <scope>NUCLEOTIDE SEQUENCE [LARGE SCALE GENOMIC DNA]</scope>
    <source>
        <strain evidence="3 4">DSM 25079</strain>
    </source>
</reference>
<dbReference type="RefSeq" id="WP_184014377.1">
    <property type="nucleotide sequence ID" value="NZ_JACIJC010000001.1"/>
</dbReference>
<evidence type="ECO:0000313" key="4">
    <source>
        <dbReference type="Proteomes" id="UP000549617"/>
    </source>
</evidence>
<dbReference type="InterPro" id="IPR003746">
    <property type="entry name" value="DUF167"/>
</dbReference>
<dbReference type="Pfam" id="PF02594">
    <property type="entry name" value="DUF167"/>
    <property type="match status" value="1"/>
</dbReference>
<protein>
    <recommendedName>
        <fullName evidence="2">UPF0235 protein FHS49_000111</fullName>
    </recommendedName>
</protein>
<dbReference type="Gene3D" id="3.30.1200.10">
    <property type="entry name" value="YggU-like"/>
    <property type="match status" value="1"/>
</dbReference>
<name>A0A7W9AEH4_9SPHN</name>
<gene>
    <name evidence="3" type="ORF">FHS49_000111</name>
</gene>
<comment type="caution">
    <text evidence="3">The sequence shown here is derived from an EMBL/GenBank/DDBJ whole genome shotgun (WGS) entry which is preliminary data.</text>
</comment>
<dbReference type="PANTHER" id="PTHR13420:SF7">
    <property type="entry name" value="UPF0235 PROTEIN C15ORF40"/>
    <property type="match status" value="1"/>
</dbReference>
<sequence length="99" mass="10957">MPAWTRLDDGIRIAVRVTPRASRDAIAGGDDWFQVRLRAPPVEGAANEALVYFLAKAFDLAKRDVTLIAGETARLKRLHLKGDPQRLESCALRLYSAVP</sequence>
<organism evidence="3 4">
    <name type="scientific">Sphingobium boeckii</name>
    <dbReference type="NCBI Taxonomy" id="1082345"/>
    <lineage>
        <taxon>Bacteria</taxon>
        <taxon>Pseudomonadati</taxon>
        <taxon>Pseudomonadota</taxon>
        <taxon>Alphaproteobacteria</taxon>
        <taxon>Sphingomonadales</taxon>
        <taxon>Sphingomonadaceae</taxon>
        <taxon>Sphingobium</taxon>
    </lineage>
</organism>
<accession>A0A7W9AEH4</accession>
<keyword evidence="4" id="KW-1185">Reference proteome</keyword>
<dbReference type="InterPro" id="IPR036591">
    <property type="entry name" value="YggU-like_sf"/>
</dbReference>
<evidence type="ECO:0000256" key="1">
    <source>
        <dbReference type="ARBA" id="ARBA00010364"/>
    </source>
</evidence>
<dbReference type="Proteomes" id="UP000549617">
    <property type="component" value="Unassembled WGS sequence"/>
</dbReference>
<dbReference type="NCBIfam" id="TIGR00251">
    <property type="entry name" value="DUF167 family protein"/>
    <property type="match status" value="1"/>
</dbReference>
<dbReference type="SUPFAM" id="SSF69786">
    <property type="entry name" value="YggU-like"/>
    <property type="match status" value="1"/>
</dbReference>
<evidence type="ECO:0000313" key="3">
    <source>
        <dbReference type="EMBL" id="MBB5684120.1"/>
    </source>
</evidence>
<comment type="similarity">
    <text evidence="1 2">Belongs to the UPF0235 family.</text>
</comment>
<evidence type="ECO:0000256" key="2">
    <source>
        <dbReference type="HAMAP-Rule" id="MF_00634"/>
    </source>
</evidence>
<dbReference type="EMBL" id="JACIJC010000001">
    <property type="protein sequence ID" value="MBB5684120.1"/>
    <property type="molecule type" value="Genomic_DNA"/>
</dbReference>
<dbReference type="SMART" id="SM01152">
    <property type="entry name" value="DUF167"/>
    <property type="match status" value="1"/>
</dbReference>
<dbReference type="HAMAP" id="MF_00634">
    <property type="entry name" value="UPF0235"/>
    <property type="match status" value="1"/>
</dbReference>
<proteinExistence type="inferred from homology"/>
<dbReference type="GO" id="GO:0005737">
    <property type="term" value="C:cytoplasm"/>
    <property type="evidence" value="ECO:0007669"/>
    <property type="project" value="TreeGrafter"/>
</dbReference>